<dbReference type="STRING" id="1122172.GCA_000373045_01533"/>
<reference evidence="2 3" key="1">
    <citation type="submission" date="2019-07" db="EMBL/GenBank/DDBJ databases">
        <title>Complete Genome Sequence of Leptotrichia shahii Strain JCM 16776.</title>
        <authorList>
            <person name="Watanabe S."/>
            <person name="Cui L."/>
        </authorList>
    </citation>
    <scope>NUCLEOTIDE SEQUENCE [LARGE SCALE GENOMIC DNA]</scope>
    <source>
        <strain evidence="2 3">JCM16776</strain>
    </source>
</reference>
<dbReference type="OrthoDB" id="81562at2"/>
<dbReference type="AlphaFoldDB" id="A0A510JQ07"/>
<sequence>MKKLIMMFILLISGISFSGADTCKWIKNPDIYVTKEIELINHSQLKGNIYCDVEGDFMTYYIGMENIEVGLIYNVNEKKELTYDNIFNIMTDFQQDVAKLLPRNIPKKNLKKKPKYYTFRLYAYNAKKNDTFMLFKYIFDTDKPDGDWKIYYNNEIFSKTSEKMQKILKNTGYLPTEDIVY</sequence>
<accession>A0A510JQ07</accession>
<name>A0A510JQ07_9FUSO</name>
<dbReference type="KEGG" id="lsz:JCM16776_1518"/>
<protein>
    <submittedName>
        <fullName evidence="2">Uncharacterized protein</fullName>
    </submittedName>
</protein>
<organism evidence="2 3">
    <name type="scientific">Leptotrichia shahii</name>
    <dbReference type="NCBI Taxonomy" id="157691"/>
    <lineage>
        <taxon>Bacteria</taxon>
        <taxon>Fusobacteriati</taxon>
        <taxon>Fusobacteriota</taxon>
        <taxon>Fusobacteriia</taxon>
        <taxon>Fusobacteriales</taxon>
        <taxon>Leptotrichiaceae</taxon>
        <taxon>Leptotrichia</taxon>
    </lineage>
</organism>
<dbReference type="EMBL" id="AP019827">
    <property type="protein sequence ID" value="BBM41294.1"/>
    <property type="molecule type" value="Genomic_DNA"/>
</dbReference>
<dbReference type="Proteomes" id="UP000322617">
    <property type="component" value="Chromosome"/>
</dbReference>
<keyword evidence="3" id="KW-1185">Reference proteome</keyword>
<feature type="chain" id="PRO_5022053996" evidence="1">
    <location>
        <begin position="19"/>
        <end position="181"/>
    </location>
</feature>
<evidence type="ECO:0000256" key="1">
    <source>
        <dbReference type="SAM" id="SignalP"/>
    </source>
</evidence>
<gene>
    <name evidence="2" type="ORF">JCM16776_1518</name>
</gene>
<feature type="signal peptide" evidence="1">
    <location>
        <begin position="1"/>
        <end position="18"/>
    </location>
</feature>
<proteinExistence type="predicted"/>
<evidence type="ECO:0000313" key="2">
    <source>
        <dbReference type="EMBL" id="BBM41294.1"/>
    </source>
</evidence>
<keyword evidence="1" id="KW-0732">Signal</keyword>
<dbReference type="RefSeq" id="WP_018451148.1">
    <property type="nucleotide sequence ID" value="NZ_AP019827.1"/>
</dbReference>
<evidence type="ECO:0000313" key="3">
    <source>
        <dbReference type="Proteomes" id="UP000322617"/>
    </source>
</evidence>